<evidence type="ECO:0000313" key="3">
    <source>
        <dbReference type="EMBL" id="KOX75103.1"/>
    </source>
</evidence>
<dbReference type="InterPro" id="IPR002110">
    <property type="entry name" value="Ankyrin_rpt"/>
</dbReference>
<dbReference type="InterPro" id="IPR011539">
    <property type="entry name" value="RHD_DNA_bind_dom"/>
</dbReference>
<dbReference type="Gene3D" id="1.25.40.20">
    <property type="entry name" value="Ankyrin repeat-containing domain"/>
    <property type="match status" value="1"/>
</dbReference>
<dbReference type="InterPro" id="IPR032397">
    <property type="entry name" value="RHD_dimer"/>
</dbReference>
<dbReference type="PROSITE" id="PS50254">
    <property type="entry name" value="REL_2"/>
    <property type="match status" value="1"/>
</dbReference>
<reference evidence="3 4" key="1">
    <citation type="submission" date="2015-07" db="EMBL/GenBank/DDBJ databases">
        <title>The genome of Melipona quadrifasciata.</title>
        <authorList>
            <person name="Pan H."/>
            <person name="Kapheim K."/>
        </authorList>
    </citation>
    <scope>NUCLEOTIDE SEQUENCE [LARGE SCALE GENOMIC DNA]</scope>
    <source>
        <strain evidence="3">0111107301</strain>
        <tissue evidence="3">Whole body</tissue>
    </source>
</reference>
<dbReference type="OrthoDB" id="10254686at2759"/>
<dbReference type="InterPro" id="IPR011029">
    <property type="entry name" value="DEATH-like_dom_sf"/>
</dbReference>
<protein>
    <recommendedName>
        <fullName evidence="2">RHD domain-containing protein</fullName>
    </recommendedName>
</protein>
<keyword evidence="4" id="KW-1185">Reference proteome</keyword>
<dbReference type="GO" id="GO:0000981">
    <property type="term" value="F:DNA-binding transcription factor activity, RNA polymerase II-specific"/>
    <property type="evidence" value="ECO:0007669"/>
    <property type="project" value="TreeGrafter"/>
</dbReference>
<dbReference type="Pfam" id="PF00023">
    <property type="entry name" value="Ank"/>
    <property type="match status" value="1"/>
</dbReference>
<dbReference type="Pfam" id="PF12796">
    <property type="entry name" value="Ank_2"/>
    <property type="match status" value="1"/>
</dbReference>
<accession>A0A0M9A3C2</accession>
<dbReference type="InterPro" id="IPR036770">
    <property type="entry name" value="Ankyrin_rpt-contain_sf"/>
</dbReference>
<dbReference type="PRINTS" id="PR00057">
    <property type="entry name" value="NFKBTNSCPFCT"/>
</dbReference>
<dbReference type="AlphaFoldDB" id="A0A0M9A3C2"/>
<feature type="repeat" description="ANK" evidence="1">
    <location>
        <begin position="336"/>
        <end position="359"/>
    </location>
</feature>
<dbReference type="PRINTS" id="PR01415">
    <property type="entry name" value="ANKYRIN"/>
</dbReference>
<dbReference type="PROSITE" id="PS50297">
    <property type="entry name" value="ANK_REP_REGION"/>
    <property type="match status" value="3"/>
</dbReference>
<dbReference type="SUPFAM" id="SSF48403">
    <property type="entry name" value="Ankyrin repeat"/>
    <property type="match status" value="1"/>
</dbReference>
<gene>
    <name evidence="3" type="ORF">WN51_13410</name>
</gene>
<dbReference type="InterPro" id="IPR037059">
    <property type="entry name" value="RHD_DNA_bind_dom_sf"/>
</dbReference>
<dbReference type="SMART" id="SM00248">
    <property type="entry name" value="ANK"/>
    <property type="match status" value="4"/>
</dbReference>
<dbReference type="InterPro" id="IPR013783">
    <property type="entry name" value="Ig-like_fold"/>
</dbReference>
<dbReference type="Gene3D" id="2.60.40.10">
    <property type="entry name" value="Immunoglobulins"/>
    <property type="match status" value="1"/>
</dbReference>
<dbReference type="Proteomes" id="UP000053105">
    <property type="component" value="Unassembled WGS sequence"/>
</dbReference>
<feature type="domain" description="RHD" evidence="2">
    <location>
        <begin position="1"/>
        <end position="40"/>
    </location>
</feature>
<dbReference type="GO" id="GO:0000978">
    <property type="term" value="F:RNA polymerase II cis-regulatory region sequence-specific DNA binding"/>
    <property type="evidence" value="ECO:0007669"/>
    <property type="project" value="TreeGrafter"/>
</dbReference>
<feature type="repeat" description="ANK" evidence="1">
    <location>
        <begin position="370"/>
        <end position="405"/>
    </location>
</feature>
<sequence length="569" mass="63965">MNLNSVALCFQAFVTNDCGVMIPITEPVYSHTINNLKSALTGELKICRMDKLTSSVEGGEEIFILVEKVGKKNIKIKLFELNENGCEIWSAYGRFSELDVHHQYAIVFRKRQRISYSGSSELSYIIPNTNSIGNENMSELLSNSNSHELSKEIKKLLSEGTTTPVCKDFLNDIDFDNYFKLLLNSEENMLGTDGPSIIQHQDDVMFARNILTEIMQCMKMDVKNMEEYIQKLLKDRSTYGDSPLHSALRYGQHNIVKYLLMLLCTNKDCKTLINSQNISDASACVDVLLAEKGIDIEAYNDAGWTALHLATKAGSYDAICSLVHAGANVNNTDMSYGRTALHIAVEGGHKKIVEYLLKKTNISVNKRNFSGNTALHTAVVHTGTRAKELCASLIQHGADPHIQNHNRELNDVNKKKESHVNVKVEVHSEDENIEGTIGQSSFDLAMNKPDILQVFNGQFEKTTNKMCSVTTKLELKNEDLQTNWLNNEHKEKLSILLDKTQGWQKLAKHLNIEYLLQTFQHNSISPSLGLLNYIDVETILSLMDMQTLLREIGEEEAADYINEISSICS</sequence>
<evidence type="ECO:0000256" key="1">
    <source>
        <dbReference type="PROSITE-ProRule" id="PRU00023"/>
    </source>
</evidence>
<evidence type="ECO:0000313" key="4">
    <source>
        <dbReference type="Proteomes" id="UP000053105"/>
    </source>
</evidence>
<dbReference type="Pfam" id="PF16179">
    <property type="entry name" value="RHD_dimer"/>
    <property type="match status" value="1"/>
</dbReference>
<dbReference type="InterPro" id="IPR000451">
    <property type="entry name" value="NFkB/Dor"/>
</dbReference>
<dbReference type="GO" id="GO:0005737">
    <property type="term" value="C:cytoplasm"/>
    <property type="evidence" value="ECO:0007669"/>
    <property type="project" value="InterPro"/>
</dbReference>
<dbReference type="EMBL" id="KQ435774">
    <property type="protein sequence ID" value="KOX75103.1"/>
    <property type="molecule type" value="Genomic_DNA"/>
</dbReference>
<dbReference type="SUPFAM" id="SSF47986">
    <property type="entry name" value="DEATH domain"/>
    <property type="match status" value="1"/>
</dbReference>
<dbReference type="PANTHER" id="PTHR24169">
    <property type="entry name" value="NUCLEAR FACTOR NF-KAPPA-B PROTEIN"/>
    <property type="match status" value="1"/>
</dbReference>
<organism evidence="3 4">
    <name type="scientific">Melipona quadrifasciata</name>
    <dbReference type="NCBI Taxonomy" id="166423"/>
    <lineage>
        <taxon>Eukaryota</taxon>
        <taxon>Metazoa</taxon>
        <taxon>Ecdysozoa</taxon>
        <taxon>Arthropoda</taxon>
        <taxon>Hexapoda</taxon>
        <taxon>Insecta</taxon>
        <taxon>Pterygota</taxon>
        <taxon>Neoptera</taxon>
        <taxon>Endopterygota</taxon>
        <taxon>Hymenoptera</taxon>
        <taxon>Apocrita</taxon>
        <taxon>Aculeata</taxon>
        <taxon>Apoidea</taxon>
        <taxon>Anthophila</taxon>
        <taxon>Apidae</taxon>
        <taxon>Melipona</taxon>
    </lineage>
</organism>
<name>A0A0M9A3C2_9HYME</name>
<keyword evidence="1" id="KW-0040">ANK repeat</keyword>
<proteinExistence type="predicted"/>
<dbReference type="STRING" id="166423.A0A0M9A3C2"/>
<feature type="repeat" description="ANK" evidence="1">
    <location>
        <begin position="302"/>
        <end position="334"/>
    </location>
</feature>
<evidence type="ECO:0000259" key="2">
    <source>
        <dbReference type="PROSITE" id="PS50254"/>
    </source>
</evidence>
<dbReference type="InterPro" id="IPR008967">
    <property type="entry name" value="p53-like_TF_DNA-bd_sf"/>
</dbReference>
<dbReference type="PROSITE" id="PS50088">
    <property type="entry name" value="ANK_REPEAT"/>
    <property type="match status" value="4"/>
</dbReference>
<dbReference type="PANTHER" id="PTHR24169:SF28">
    <property type="entry name" value="NUCLEAR FACTOR NF-KAPPA-B P110 SUBUNIT"/>
    <property type="match status" value="1"/>
</dbReference>
<dbReference type="SUPFAM" id="SSF49417">
    <property type="entry name" value="p53-like transcription factors"/>
    <property type="match status" value="1"/>
</dbReference>
<dbReference type="Gene3D" id="2.60.40.340">
    <property type="entry name" value="Rel homology domain (RHD), DNA-binding domain"/>
    <property type="match status" value="1"/>
</dbReference>
<dbReference type="Gene3D" id="1.10.533.10">
    <property type="entry name" value="Death Domain, Fas"/>
    <property type="match status" value="1"/>
</dbReference>
<dbReference type="SUPFAM" id="SSF81296">
    <property type="entry name" value="E set domains"/>
    <property type="match status" value="1"/>
</dbReference>
<feature type="repeat" description="ANK" evidence="1">
    <location>
        <begin position="239"/>
        <end position="260"/>
    </location>
</feature>
<dbReference type="InterPro" id="IPR014756">
    <property type="entry name" value="Ig_E-set"/>
</dbReference>